<evidence type="ECO:0000313" key="3">
    <source>
        <dbReference type="Proteomes" id="UP001171945"/>
    </source>
</evidence>
<dbReference type="EMBL" id="JAUCGM010000976">
    <property type="protein sequence ID" value="MDM8563937.1"/>
    <property type="molecule type" value="Genomic_DNA"/>
</dbReference>
<sequence>MTEKLVLSQFYQLPEHFKKEVLHYIAFLMKEHVSQVQQVRKPKKRTFGSAKGKYQLAPDFDAPLDDFKEYMP</sequence>
<dbReference type="InterPro" id="IPR018739">
    <property type="entry name" value="DUF2281"/>
</dbReference>
<evidence type="ECO:0000313" key="2">
    <source>
        <dbReference type="EMBL" id="MDM8563937.1"/>
    </source>
</evidence>
<dbReference type="Pfam" id="PF10047">
    <property type="entry name" value="DUF2281"/>
    <property type="match status" value="1"/>
</dbReference>
<proteinExistence type="predicted"/>
<organism evidence="2 3">
    <name type="scientific">Candidatus Marithioploca araucensis</name>
    <dbReference type="NCBI Taxonomy" id="70273"/>
    <lineage>
        <taxon>Bacteria</taxon>
        <taxon>Pseudomonadati</taxon>
        <taxon>Pseudomonadota</taxon>
        <taxon>Gammaproteobacteria</taxon>
        <taxon>Thiotrichales</taxon>
        <taxon>Thiotrichaceae</taxon>
        <taxon>Candidatus Marithioploca</taxon>
    </lineage>
</organism>
<reference evidence="2" key="1">
    <citation type="submission" date="2023-06" db="EMBL/GenBank/DDBJ databases">
        <title>Uncultivated large filamentous bacteria from sulfidic sediments reveal new species and different genomic features in energy metabolism and defense.</title>
        <authorList>
            <person name="Fonseca A."/>
        </authorList>
    </citation>
    <scope>NUCLEOTIDE SEQUENCE</scope>
    <source>
        <strain evidence="2">HSG4</strain>
    </source>
</reference>
<name>A0ABT7VWI5_9GAMM</name>
<evidence type="ECO:0000259" key="1">
    <source>
        <dbReference type="Pfam" id="PF10047"/>
    </source>
</evidence>
<comment type="caution">
    <text evidence="2">The sequence shown here is derived from an EMBL/GenBank/DDBJ whole genome shotgun (WGS) entry which is preliminary data.</text>
</comment>
<protein>
    <submittedName>
        <fullName evidence="2">DUF2281 domain-containing protein</fullName>
    </submittedName>
</protein>
<keyword evidence="3" id="KW-1185">Reference proteome</keyword>
<accession>A0ABT7VWI5</accession>
<feature type="domain" description="DUF2281" evidence="1">
    <location>
        <begin position="8"/>
        <end position="70"/>
    </location>
</feature>
<gene>
    <name evidence="2" type="ORF">QUF54_11345</name>
</gene>
<dbReference type="Proteomes" id="UP001171945">
    <property type="component" value="Unassembled WGS sequence"/>
</dbReference>